<dbReference type="Gene3D" id="1.10.10.10">
    <property type="entry name" value="Winged helix-like DNA-binding domain superfamily/Winged helix DNA-binding domain"/>
    <property type="match status" value="1"/>
</dbReference>
<evidence type="ECO:0000256" key="4">
    <source>
        <dbReference type="ARBA" id="ARBA00022679"/>
    </source>
</evidence>
<evidence type="ECO:0000313" key="15">
    <source>
        <dbReference type="EMBL" id="KAE9397255.1"/>
    </source>
</evidence>
<dbReference type="GO" id="GO:0008270">
    <property type="term" value="F:zinc ion binding"/>
    <property type="evidence" value="ECO:0007669"/>
    <property type="project" value="UniProtKB-KW"/>
</dbReference>
<dbReference type="GO" id="GO:0046972">
    <property type="term" value="F:histone H4K16 acetyltransferase activity"/>
    <property type="evidence" value="ECO:0007669"/>
    <property type="project" value="TreeGrafter"/>
</dbReference>
<dbReference type="PROSITE" id="PS51726">
    <property type="entry name" value="MYST_HAT"/>
    <property type="match status" value="1"/>
</dbReference>
<dbReference type="InterPro" id="IPR002717">
    <property type="entry name" value="HAT_MYST-type"/>
</dbReference>
<dbReference type="GO" id="GO:0005634">
    <property type="term" value="C:nucleus"/>
    <property type="evidence" value="ECO:0007669"/>
    <property type="project" value="UniProtKB-SubCell"/>
</dbReference>
<evidence type="ECO:0000256" key="9">
    <source>
        <dbReference type="ARBA" id="ARBA00023015"/>
    </source>
</evidence>
<dbReference type="AlphaFoldDB" id="A0A6A4HK58"/>
<dbReference type="Gene3D" id="2.30.30.140">
    <property type="match status" value="1"/>
</dbReference>
<name>A0A6A4HK58_9AGAR</name>
<evidence type="ECO:0000256" key="12">
    <source>
        <dbReference type="ARBA" id="ARBA00023315"/>
    </source>
</evidence>
<evidence type="ECO:0000256" key="3">
    <source>
        <dbReference type="ARBA" id="ARBA00013184"/>
    </source>
</evidence>
<evidence type="ECO:0000256" key="8">
    <source>
        <dbReference type="ARBA" id="ARBA00022990"/>
    </source>
</evidence>
<keyword evidence="4" id="KW-0808">Transferase</keyword>
<dbReference type="InterPro" id="IPR016197">
    <property type="entry name" value="Chromo-like_dom_sf"/>
</dbReference>
<organism evidence="15 16">
    <name type="scientific">Gymnopus androsaceus JB14</name>
    <dbReference type="NCBI Taxonomy" id="1447944"/>
    <lineage>
        <taxon>Eukaryota</taxon>
        <taxon>Fungi</taxon>
        <taxon>Dikarya</taxon>
        <taxon>Basidiomycota</taxon>
        <taxon>Agaricomycotina</taxon>
        <taxon>Agaricomycetes</taxon>
        <taxon>Agaricomycetidae</taxon>
        <taxon>Agaricales</taxon>
        <taxon>Marasmiineae</taxon>
        <taxon>Omphalotaceae</taxon>
        <taxon>Gymnopus</taxon>
    </lineage>
</organism>
<evidence type="ECO:0000256" key="2">
    <source>
        <dbReference type="ARBA" id="ARBA00010107"/>
    </source>
</evidence>
<evidence type="ECO:0000256" key="13">
    <source>
        <dbReference type="SAM" id="MobiDB-lite"/>
    </source>
</evidence>
<dbReference type="GO" id="GO:0035267">
    <property type="term" value="C:NuA4 histone acetyltransferase complex"/>
    <property type="evidence" value="ECO:0007669"/>
    <property type="project" value="TreeGrafter"/>
</dbReference>
<keyword evidence="16" id="KW-1185">Reference proteome</keyword>
<dbReference type="Gene3D" id="3.30.60.60">
    <property type="entry name" value="N-acetyl transferase-like"/>
    <property type="match status" value="1"/>
</dbReference>
<dbReference type="Proteomes" id="UP000799118">
    <property type="component" value="Unassembled WGS sequence"/>
</dbReference>
<evidence type="ECO:0000256" key="1">
    <source>
        <dbReference type="ARBA" id="ARBA00004123"/>
    </source>
</evidence>
<keyword evidence="7" id="KW-0862">Zinc</keyword>
<evidence type="ECO:0000256" key="6">
    <source>
        <dbReference type="ARBA" id="ARBA00022771"/>
    </source>
</evidence>
<dbReference type="InterPro" id="IPR025995">
    <property type="entry name" value="Tudor-knot"/>
</dbReference>
<dbReference type="EMBL" id="ML769500">
    <property type="protein sequence ID" value="KAE9397255.1"/>
    <property type="molecule type" value="Genomic_DNA"/>
</dbReference>
<keyword evidence="10" id="KW-0804">Transcription</keyword>
<evidence type="ECO:0000313" key="16">
    <source>
        <dbReference type="Proteomes" id="UP000799118"/>
    </source>
</evidence>
<dbReference type="Pfam" id="PF01853">
    <property type="entry name" value="MOZ_SAS"/>
    <property type="match status" value="1"/>
</dbReference>
<dbReference type="InterPro" id="IPR016181">
    <property type="entry name" value="Acyl_CoA_acyltransferase"/>
</dbReference>
<proteinExistence type="inferred from homology"/>
<dbReference type="SUPFAM" id="SSF54160">
    <property type="entry name" value="Chromo domain-like"/>
    <property type="match status" value="1"/>
</dbReference>
<keyword evidence="6" id="KW-0863">Zinc-finger</keyword>
<dbReference type="SUPFAM" id="SSF55729">
    <property type="entry name" value="Acyl-CoA N-acyltransferases (Nat)"/>
    <property type="match status" value="1"/>
</dbReference>
<evidence type="ECO:0000256" key="10">
    <source>
        <dbReference type="ARBA" id="ARBA00023163"/>
    </source>
</evidence>
<dbReference type="InterPro" id="IPR036388">
    <property type="entry name" value="WH-like_DNA-bd_sf"/>
</dbReference>
<accession>A0A6A4HK58</accession>
<reference evidence="15" key="1">
    <citation type="journal article" date="2019" name="Environ. Microbiol.">
        <title>Fungal ecological strategies reflected in gene transcription - a case study of two litter decomposers.</title>
        <authorList>
            <person name="Barbi F."/>
            <person name="Kohler A."/>
            <person name="Barry K."/>
            <person name="Baskaran P."/>
            <person name="Daum C."/>
            <person name="Fauchery L."/>
            <person name="Ihrmark K."/>
            <person name="Kuo A."/>
            <person name="LaButti K."/>
            <person name="Lipzen A."/>
            <person name="Morin E."/>
            <person name="Grigoriev I.V."/>
            <person name="Henrissat B."/>
            <person name="Lindahl B."/>
            <person name="Martin F."/>
        </authorList>
    </citation>
    <scope>NUCLEOTIDE SEQUENCE</scope>
    <source>
        <strain evidence="15">JB14</strain>
    </source>
</reference>
<evidence type="ECO:0000256" key="5">
    <source>
        <dbReference type="ARBA" id="ARBA00022723"/>
    </source>
</evidence>
<protein>
    <recommendedName>
        <fullName evidence="3">histone acetyltransferase</fullName>
        <ecNumber evidence="3">2.3.1.48</ecNumber>
    </recommendedName>
</protein>
<keyword evidence="5" id="KW-0479">Metal-binding</keyword>
<evidence type="ECO:0000256" key="11">
    <source>
        <dbReference type="ARBA" id="ARBA00023242"/>
    </source>
</evidence>
<evidence type="ECO:0000256" key="7">
    <source>
        <dbReference type="ARBA" id="ARBA00022833"/>
    </source>
</evidence>
<dbReference type="InterPro" id="IPR050603">
    <property type="entry name" value="MYST_HAT"/>
</dbReference>
<gene>
    <name evidence="15" type="ORF">BT96DRAFT_995975</name>
</gene>
<dbReference type="EC" id="2.3.1.48" evidence="3"/>
<feature type="domain" description="MYST-type HAT" evidence="14">
    <location>
        <begin position="132"/>
        <end position="453"/>
    </location>
</feature>
<comment type="similarity">
    <text evidence="2">Belongs to the MYST (SAS/MOZ) family.</text>
</comment>
<sequence length="511" mass="57112">MPTTHVVAVSKEIPQWVVLKHEREEPVVILQEGPSEDGPRVYVHYVNLEKRNDEWLPKSLLHPMPSTSALPNGATVPSRKRKRQSKGSASASRSQSVESEDAWKSDDVNGKATKIMTMTKRNTILKHHKKLYSRRNFDQVYIGEWLIKTLVLFARPGTSLPRIPGVSRTTIRAHGRTSDLLAGGMGRTVEKTSLYVCDMCFKYMTDASTWEVHKKDCNVNHPPGRKVYQRGAHTIWEVDGAKEKATNSLRRAGKVGTPERPLSDLGLRSYLAYWCSTLIRFFRKLLEVMPLTAGPDPIITRGAPPDFRSPTRELSSEESVTPRSSSWRRRRNKGWDGEVSEEDDDLCEDIDGMYSFLTFFASSFVVQSFILVLTRLAEKLASLRTFITTRHPHGGASVDLKIECSLEDIASATNLRVEDTAFALNEMGLLTRWGKGEGRGRGGFVDAGCKWSGVVTGDGDGEGERGKVDGYSYEREGRGDLCGEEGEESVFAFEACEALALLVGLYYSFYI</sequence>
<feature type="region of interest" description="Disordered" evidence="13">
    <location>
        <begin position="58"/>
        <end position="105"/>
    </location>
</feature>
<feature type="compositionally biased region" description="Low complexity" evidence="13">
    <location>
        <begin position="86"/>
        <end position="96"/>
    </location>
</feature>
<keyword evidence="11" id="KW-0539">Nucleus</keyword>
<keyword evidence="12" id="KW-0012">Acyltransferase</keyword>
<keyword evidence="9" id="KW-0805">Transcription regulation</keyword>
<feature type="region of interest" description="Disordered" evidence="13">
    <location>
        <begin position="300"/>
        <end position="338"/>
    </location>
</feature>
<dbReference type="OrthoDB" id="787137at2759"/>
<dbReference type="PANTHER" id="PTHR10615:SF219">
    <property type="entry name" value="HISTONE ACETYLTRANSFERASE KAT5"/>
    <property type="match status" value="1"/>
</dbReference>
<dbReference type="GO" id="GO:0006355">
    <property type="term" value="P:regulation of DNA-templated transcription"/>
    <property type="evidence" value="ECO:0007669"/>
    <property type="project" value="InterPro"/>
</dbReference>
<comment type="subcellular location">
    <subcellularLocation>
        <location evidence="1">Nucleus</location>
    </subcellularLocation>
</comment>
<dbReference type="Pfam" id="PF11717">
    <property type="entry name" value="Tudor-knot"/>
    <property type="match status" value="1"/>
</dbReference>
<dbReference type="PANTHER" id="PTHR10615">
    <property type="entry name" value="HISTONE ACETYLTRANSFERASE"/>
    <property type="match status" value="1"/>
</dbReference>
<evidence type="ECO:0000259" key="14">
    <source>
        <dbReference type="PROSITE" id="PS51726"/>
    </source>
</evidence>
<keyword evidence="8" id="KW-0007">Acetylation</keyword>